<sequence>MDPAPASPRLTAALALLRTRGERVTPARRAVLQVVDAADGAEEHLTAEQIGARVAALEPTVHRATVYRTLTSLTDAGVLSHVHLGGTATVYHLTATEPERAGTSEAEVGTAAYGHVHSGHAHVQCVECGRVLDVPPEALEGVAARLLDDLGFTLDTSHAALLGRCSDCT</sequence>
<feature type="binding site" evidence="8">
    <location>
        <position position="140"/>
    </location>
    <ligand>
        <name>Fe cation</name>
        <dbReference type="ChEBI" id="CHEBI:24875"/>
    </ligand>
</feature>
<feature type="binding site" evidence="7">
    <location>
        <position position="125"/>
    </location>
    <ligand>
        <name>Zn(2+)</name>
        <dbReference type="ChEBI" id="CHEBI:29105"/>
    </ligand>
</feature>
<dbReference type="AlphaFoldDB" id="W9GMS3"/>
<evidence type="ECO:0000256" key="3">
    <source>
        <dbReference type="ARBA" id="ARBA00022833"/>
    </source>
</evidence>
<dbReference type="RefSeq" id="WP_034713276.1">
    <property type="nucleotide sequence ID" value="NZ_AWQS01000012.1"/>
</dbReference>
<reference evidence="10" key="1">
    <citation type="submission" date="2013-08" db="EMBL/GenBank/DDBJ databases">
        <title>Intrasporangium oryzae NRRL B-24470.</title>
        <authorList>
            <person name="Liu H."/>
            <person name="Wang G."/>
        </authorList>
    </citation>
    <scope>NUCLEOTIDE SEQUENCE [LARGE SCALE GENOMIC DNA]</scope>
    <source>
        <strain evidence="10">Q5-1</strain>
    </source>
</reference>
<evidence type="ECO:0000256" key="2">
    <source>
        <dbReference type="ARBA" id="ARBA00022491"/>
    </source>
</evidence>
<keyword evidence="4" id="KW-0805">Transcription regulation</keyword>
<dbReference type="InterPro" id="IPR036388">
    <property type="entry name" value="WH-like_DNA-bd_sf"/>
</dbReference>
<dbReference type="Gene3D" id="1.10.10.10">
    <property type="entry name" value="Winged helix-like DNA-binding domain superfamily/Winged helix DNA-binding domain"/>
    <property type="match status" value="1"/>
</dbReference>
<gene>
    <name evidence="9" type="ORF">N864_07150</name>
</gene>
<dbReference type="CDD" id="cd07153">
    <property type="entry name" value="Fur_like"/>
    <property type="match status" value="1"/>
</dbReference>
<dbReference type="OrthoDB" id="8659436at2"/>
<evidence type="ECO:0000256" key="4">
    <source>
        <dbReference type="ARBA" id="ARBA00023015"/>
    </source>
</evidence>
<evidence type="ECO:0000256" key="8">
    <source>
        <dbReference type="PIRSR" id="PIRSR602481-2"/>
    </source>
</evidence>
<keyword evidence="5" id="KW-0238">DNA-binding</keyword>
<keyword evidence="8" id="KW-0408">Iron</keyword>
<dbReference type="SUPFAM" id="SSF46785">
    <property type="entry name" value="Winged helix' DNA-binding domain"/>
    <property type="match status" value="2"/>
</dbReference>
<dbReference type="Proteomes" id="UP000019494">
    <property type="component" value="Unassembled WGS sequence"/>
</dbReference>
<comment type="similarity">
    <text evidence="1">Belongs to the Fur family.</text>
</comment>
<comment type="cofactor">
    <cofactor evidence="7">
        <name>Zn(2+)</name>
        <dbReference type="ChEBI" id="CHEBI:29105"/>
    </cofactor>
    <text evidence="7">Binds 1 zinc ion per subunit.</text>
</comment>
<comment type="cofactor">
    <cofactor evidence="8">
        <name>Mn(2+)</name>
        <dbReference type="ChEBI" id="CHEBI:29035"/>
    </cofactor>
    <cofactor evidence="8">
        <name>Fe(2+)</name>
        <dbReference type="ChEBI" id="CHEBI:29033"/>
    </cofactor>
    <text evidence="8">Binds 1 Mn(2+) or Fe(2+) ion per subunit.</text>
</comment>
<dbReference type="PANTHER" id="PTHR33202:SF7">
    <property type="entry name" value="FERRIC UPTAKE REGULATION PROTEIN"/>
    <property type="match status" value="1"/>
</dbReference>
<dbReference type="GO" id="GO:1900376">
    <property type="term" value="P:regulation of secondary metabolite biosynthetic process"/>
    <property type="evidence" value="ECO:0007669"/>
    <property type="project" value="TreeGrafter"/>
</dbReference>
<name>W9GMS3_9MICO</name>
<evidence type="ECO:0000256" key="6">
    <source>
        <dbReference type="ARBA" id="ARBA00023163"/>
    </source>
</evidence>
<accession>W9GMS3</accession>
<dbReference type="InterPro" id="IPR002481">
    <property type="entry name" value="FUR"/>
</dbReference>
<evidence type="ECO:0000313" key="9">
    <source>
        <dbReference type="EMBL" id="EWT07410.1"/>
    </source>
</evidence>
<feature type="binding site" evidence="7">
    <location>
        <position position="128"/>
    </location>
    <ligand>
        <name>Zn(2+)</name>
        <dbReference type="ChEBI" id="CHEBI:29105"/>
    </ligand>
</feature>
<dbReference type="Pfam" id="PF01475">
    <property type="entry name" value="FUR"/>
    <property type="match status" value="1"/>
</dbReference>
<dbReference type="Gene3D" id="3.30.1490.190">
    <property type="match status" value="1"/>
</dbReference>
<evidence type="ECO:0000256" key="7">
    <source>
        <dbReference type="PIRSR" id="PIRSR602481-1"/>
    </source>
</evidence>
<dbReference type="GO" id="GO:0000976">
    <property type="term" value="F:transcription cis-regulatory region binding"/>
    <property type="evidence" value="ECO:0007669"/>
    <property type="project" value="TreeGrafter"/>
</dbReference>
<dbReference type="InterPro" id="IPR043135">
    <property type="entry name" value="Fur_C"/>
</dbReference>
<protein>
    <submittedName>
        <fullName evidence="9">Fur family transcriptional regulator</fullName>
    </submittedName>
</protein>
<keyword evidence="10" id="KW-1185">Reference proteome</keyword>
<dbReference type="GO" id="GO:0003700">
    <property type="term" value="F:DNA-binding transcription factor activity"/>
    <property type="evidence" value="ECO:0007669"/>
    <property type="project" value="InterPro"/>
</dbReference>
<dbReference type="GO" id="GO:0045892">
    <property type="term" value="P:negative regulation of DNA-templated transcription"/>
    <property type="evidence" value="ECO:0007669"/>
    <property type="project" value="TreeGrafter"/>
</dbReference>
<organism evidence="9 10">
    <name type="scientific">Intrasporangium chromatireducens Q5-1</name>
    <dbReference type="NCBI Taxonomy" id="584657"/>
    <lineage>
        <taxon>Bacteria</taxon>
        <taxon>Bacillati</taxon>
        <taxon>Actinomycetota</taxon>
        <taxon>Actinomycetes</taxon>
        <taxon>Micrococcales</taxon>
        <taxon>Intrasporangiaceae</taxon>
        <taxon>Intrasporangium</taxon>
    </lineage>
</organism>
<dbReference type="GO" id="GO:0008270">
    <property type="term" value="F:zinc ion binding"/>
    <property type="evidence" value="ECO:0007669"/>
    <property type="project" value="TreeGrafter"/>
</dbReference>
<comment type="caution">
    <text evidence="9">The sequence shown here is derived from an EMBL/GenBank/DDBJ whole genome shotgun (WGS) entry which is preliminary data.</text>
</comment>
<dbReference type="InterPro" id="IPR036390">
    <property type="entry name" value="WH_DNA-bd_sf"/>
</dbReference>
<proteinExistence type="inferred from homology"/>
<evidence type="ECO:0000313" key="10">
    <source>
        <dbReference type="Proteomes" id="UP000019494"/>
    </source>
</evidence>
<evidence type="ECO:0000256" key="5">
    <source>
        <dbReference type="ARBA" id="ARBA00023125"/>
    </source>
</evidence>
<keyword evidence="2" id="KW-0678">Repressor</keyword>
<dbReference type="PANTHER" id="PTHR33202">
    <property type="entry name" value="ZINC UPTAKE REGULATION PROTEIN"/>
    <property type="match status" value="1"/>
</dbReference>
<feature type="binding site" evidence="7">
    <location>
        <position position="165"/>
    </location>
    <ligand>
        <name>Zn(2+)</name>
        <dbReference type="ChEBI" id="CHEBI:29105"/>
    </ligand>
</feature>
<keyword evidence="3 7" id="KW-0862">Zinc</keyword>
<keyword evidence="6" id="KW-0804">Transcription</keyword>
<feature type="binding site" evidence="7">
    <location>
        <position position="168"/>
    </location>
    <ligand>
        <name>Zn(2+)</name>
        <dbReference type="ChEBI" id="CHEBI:29105"/>
    </ligand>
</feature>
<evidence type="ECO:0000256" key="1">
    <source>
        <dbReference type="ARBA" id="ARBA00007957"/>
    </source>
</evidence>
<keyword evidence="7" id="KW-0479">Metal-binding</keyword>
<dbReference type="EMBL" id="AWQS01000012">
    <property type="protein sequence ID" value="EWT07410.1"/>
    <property type="molecule type" value="Genomic_DNA"/>
</dbReference>